<reference evidence="1 2" key="1">
    <citation type="journal article" date="2022" name="New Phytol.">
        <title>Ecological generalism drives hyperdiversity of secondary metabolite gene clusters in xylarialean endophytes.</title>
        <authorList>
            <person name="Franco M.E.E."/>
            <person name="Wisecaver J.H."/>
            <person name="Arnold A.E."/>
            <person name="Ju Y.M."/>
            <person name="Slot J.C."/>
            <person name="Ahrendt S."/>
            <person name="Moore L.P."/>
            <person name="Eastman K.E."/>
            <person name="Scott K."/>
            <person name="Konkel Z."/>
            <person name="Mondo S.J."/>
            <person name="Kuo A."/>
            <person name="Hayes R.D."/>
            <person name="Haridas S."/>
            <person name="Andreopoulos B."/>
            <person name="Riley R."/>
            <person name="LaButti K."/>
            <person name="Pangilinan J."/>
            <person name="Lipzen A."/>
            <person name="Amirebrahimi M."/>
            <person name="Yan J."/>
            <person name="Adam C."/>
            <person name="Keymanesh K."/>
            <person name="Ng V."/>
            <person name="Louie K."/>
            <person name="Northen T."/>
            <person name="Drula E."/>
            <person name="Henrissat B."/>
            <person name="Hsieh H.M."/>
            <person name="Youens-Clark K."/>
            <person name="Lutzoni F."/>
            <person name="Miadlikowska J."/>
            <person name="Eastwood D.C."/>
            <person name="Hamelin R.C."/>
            <person name="Grigoriev I.V."/>
            <person name="U'Ren J.M."/>
        </authorList>
    </citation>
    <scope>NUCLEOTIDE SEQUENCE [LARGE SCALE GENOMIC DNA]</scope>
    <source>
        <strain evidence="1 2">CBS 119005</strain>
    </source>
</reference>
<evidence type="ECO:0000313" key="1">
    <source>
        <dbReference type="EMBL" id="KAI4870119.1"/>
    </source>
</evidence>
<sequence length="148" mass="16166">MEKADLIDLNFARTPSGKIIGLKEVENLESHFEKLPQRVEFMCSDGGLKQSRKFKENKALLGGLAGGGRSRRFHLFGLARCTPIPDAEVIEKRTQVVVQRYRSTAAARIAAAASPARSRPASPQFQHPQLAQGLSSLWHGGQSSGERG</sequence>
<dbReference type="Proteomes" id="UP001497700">
    <property type="component" value="Unassembled WGS sequence"/>
</dbReference>
<keyword evidence="2" id="KW-1185">Reference proteome</keyword>
<gene>
    <name evidence="1" type="ORF">F4820DRAFT_443597</name>
</gene>
<accession>A0ACB9ZG13</accession>
<protein>
    <submittedName>
        <fullName evidence="1">Uncharacterized protein</fullName>
    </submittedName>
</protein>
<proteinExistence type="predicted"/>
<organism evidence="1 2">
    <name type="scientific">Hypoxylon rubiginosum</name>
    <dbReference type="NCBI Taxonomy" id="110542"/>
    <lineage>
        <taxon>Eukaryota</taxon>
        <taxon>Fungi</taxon>
        <taxon>Dikarya</taxon>
        <taxon>Ascomycota</taxon>
        <taxon>Pezizomycotina</taxon>
        <taxon>Sordariomycetes</taxon>
        <taxon>Xylariomycetidae</taxon>
        <taxon>Xylariales</taxon>
        <taxon>Hypoxylaceae</taxon>
        <taxon>Hypoxylon</taxon>
    </lineage>
</organism>
<dbReference type="EMBL" id="MU393426">
    <property type="protein sequence ID" value="KAI4870119.1"/>
    <property type="molecule type" value="Genomic_DNA"/>
</dbReference>
<comment type="caution">
    <text evidence="1">The sequence shown here is derived from an EMBL/GenBank/DDBJ whole genome shotgun (WGS) entry which is preliminary data.</text>
</comment>
<name>A0ACB9ZG13_9PEZI</name>
<evidence type="ECO:0000313" key="2">
    <source>
        <dbReference type="Proteomes" id="UP001497700"/>
    </source>
</evidence>